<dbReference type="SUPFAM" id="SSF56959">
    <property type="entry name" value="Leukocidin-like"/>
    <property type="match status" value="1"/>
</dbReference>
<dbReference type="InterPro" id="IPR016183">
    <property type="entry name" value="Leukocidin/Hemolysin_toxin"/>
</dbReference>
<dbReference type="SUPFAM" id="SSF50370">
    <property type="entry name" value="Ricin B-like lectins"/>
    <property type="match status" value="1"/>
</dbReference>
<feature type="domain" description="Ricin B lectin" evidence="3">
    <location>
        <begin position="503"/>
        <end position="619"/>
    </location>
</feature>
<accession>A0A655X604</accession>
<dbReference type="Proteomes" id="UP000046067">
    <property type="component" value="Unassembled WGS sequence"/>
</dbReference>
<protein>
    <submittedName>
        <fullName evidence="4">Hemolysin</fullName>
    </submittedName>
</protein>
<dbReference type="GO" id="GO:0051715">
    <property type="term" value="P:cytolysis in another organism"/>
    <property type="evidence" value="ECO:0007669"/>
    <property type="project" value="InterPro"/>
</dbReference>
<proteinExistence type="predicted"/>
<dbReference type="InterPro" id="IPR035992">
    <property type="entry name" value="Ricin_B-like_lectins"/>
</dbReference>
<dbReference type="Pfam" id="PF07968">
    <property type="entry name" value="Leukocidin"/>
    <property type="match status" value="1"/>
</dbReference>
<dbReference type="InterPro" id="IPR036435">
    <property type="entry name" value="Leukocidin/porin_MspA_sf"/>
</dbReference>
<evidence type="ECO:0000256" key="1">
    <source>
        <dbReference type="ARBA" id="ARBA00022729"/>
    </source>
</evidence>
<feature type="signal peptide" evidence="2">
    <location>
        <begin position="1"/>
        <end position="29"/>
    </location>
</feature>
<dbReference type="AlphaFoldDB" id="A0A655X604"/>
<dbReference type="EMBL" id="CWQJ01000008">
    <property type="protein sequence ID" value="CSC04686.1"/>
    <property type="molecule type" value="Genomic_DNA"/>
</dbReference>
<dbReference type="PROSITE" id="PS50231">
    <property type="entry name" value="RICIN_B_LECTIN"/>
    <property type="match status" value="1"/>
</dbReference>
<dbReference type="CDD" id="cd23423">
    <property type="entry name" value="beta-trefoil_Ricin_hemolysin"/>
    <property type="match status" value="1"/>
</dbReference>
<name>A0A655X604_VIBCL</name>
<evidence type="ECO:0000313" key="4">
    <source>
        <dbReference type="EMBL" id="CSC04686.1"/>
    </source>
</evidence>
<dbReference type="GO" id="GO:0005576">
    <property type="term" value="C:extracellular region"/>
    <property type="evidence" value="ECO:0007669"/>
    <property type="project" value="InterPro"/>
</dbReference>
<dbReference type="Gene3D" id="3.30.110.130">
    <property type="entry name" value="Hemolytic toxin, N-terminal domain"/>
    <property type="match status" value="1"/>
</dbReference>
<organism evidence="4 5">
    <name type="scientific">Vibrio cholerae</name>
    <dbReference type="NCBI Taxonomy" id="666"/>
    <lineage>
        <taxon>Bacteria</taxon>
        <taxon>Pseudomonadati</taxon>
        <taxon>Pseudomonadota</taxon>
        <taxon>Gammaproteobacteria</taxon>
        <taxon>Vibrionales</taxon>
        <taxon>Vibrionaceae</taxon>
        <taxon>Vibrio</taxon>
    </lineage>
</organism>
<dbReference type="RefSeq" id="WP_053034504.1">
    <property type="nucleotide sequence ID" value="NZ_CWSO01000008.1"/>
</dbReference>
<gene>
    <name evidence="4" type="primary">hlyA_3</name>
    <name evidence="4" type="ORF">ERS013201_01651</name>
</gene>
<dbReference type="InterPro" id="IPR022220">
    <property type="entry name" value="Hemolysin_N"/>
</dbReference>
<reference evidence="4 5" key="1">
    <citation type="submission" date="2015-07" db="EMBL/GenBank/DDBJ databases">
        <authorList>
            <consortium name="Pathogen Informatics"/>
        </authorList>
    </citation>
    <scope>NUCLEOTIDE SEQUENCE [LARGE SCALE GENOMIC DNA]</scope>
    <source>
        <strain evidence="4 5">A325</strain>
    </source>
</reference>
<sequence>MKTTTFKKSCTLTTISLLTSFFSIHYAHAENIGVRSDYANGIISSLQSEEGLIYLNAHALLNNQERTDFKSYTQPSYEMLNKRIIQNGEHLLVDFSDIVLETSKDEAKEAFSKIMGITFDADVILVTRYKNKMMLTPIKNSIGNDESIDIDIINNALSKANIDENSEDVDKRSNESSSLYHLAYYINVNRKITDDECTFPISRNNREHGNKNFCQSPNIALIYKVNLMRSLQYGTSGSATPDAKLVRISLDEDTTGAGIFLNEELTWTKTNMVSTLDPIPIYDGWIRDFSTSAIAQDYRFSLAASNSKASIIKSLPDNLNSKYEQKIISGFDIGVGAGLEINKEGPKGKLDVSGKYSQQRHLTFNTQDYKVERTAKNAQNVSFSWIRDQYATASSLLNQKTSTVFTANYSVDHSRIKALSYKSFVPNLDVIFMADTSESGTTDFMIDSSVNIRPLYTGVYQHYYVVGAHHSYHGFEDMDLRRRVNVETKFTVNWNHPVFAGTRTVNLQLGGHDNLCITNIDGKWQSKPCDETAVSQSFIYDQYGRYVSLVDRKCLDSSNLTTPQDCSLSLNQRWEWSEKGKNLDLLVTTRGTILAHKNTTGELLMLEDILLATHDIDFRTYTSYMKLIK</sequence>
<dbReference type="Gene3D" id="2.70.240.20">
    <property type="entry name" value="Leukocidin/Hemolysin toxin, cytolysin domain"/>
    <property type="match status" value="1"/>
</dbReference>
<evidence type="ECO:0000256" key="2">
    <source>
        <dbReference type="SAM" id="SignalP"/>
    </source>
</evidence>
<evidence type="ECO:0000259" key="3">
    <source>
        <dbReference type="SMART" id="SM00458"/>
    </source>
</evidence>
<dbReference type="InterPro" id="IPR044883">
    <property type="entry name" value="Hemolysin_pre-stem_dom_sf"/>
</dbReference>
<dbReference type="Gene3D" id="6.20.40.20">
    <property type="entry name" value="Leukocidin/Hemolysin toxin, pre-stem domain"/>
    <property type="match status" value="1"/>
</dbReference>
<feature type="chain" id="PRO_5024798629" evidence="2">
    <location>
        <begin position="30"/>
        <end position="629"/>
    </location>
</feature>
<dbReference type="InterPro" id="IPR000772">
    <property type="entry name" value="Ricin_B_lectin"/>
</dbReference>
<dbReference type="SMART" id="SM00458">
    <property type="entry name" value="RICIN"/>
    <property type="match status" value="1"/>
</dbReference>
<dbReference type="Pfam" id="PF12563">
    <property type="entry name" value="Hemolysin_N"/>
    <property type="match status" value="1"/>
</dbReference>
<dbReference type="InterPro" id="IPR043080">
    <property type="entry name" value="Hemolysin_N_sf"/>
</dbReference>
<evidence type="ECO:0000313" key="5">
    <source>
        <dbReference type="Proteomes" id="UP000046067"/>
    </source>
</evidence>
<keyword evidence="1 2" id="KW-0732">Signal</keyword>